<name>E9ALH6_LEIMU</name>
<feature type="compositionally biased region" description="Low complexity" evidence="1">
    <location>
        <begin position="734"/>
        <end position="746"/>
    </location>
</feature>
<feature type="compositionally biased region" description="Low complexity" evidence="1">
    <location>
        <begin position="462"/>
        <end position="494"/>
    </location>
</feature>
<dbReference type="OrthoDB" id="267282at2759"/>
<keyword evidence="3" id="KW-1185">Reference proteome</keyword>
<feature type="compositionally biased region" description="Low complexity" evidence="1">
    <location>
        <begin position="397"/>
        <end position="410"/>
    </location>
</feature>
<dbReference type="AlphaFoldDB" id="E9ALH6"/>
<proteinExistence type="predicted"/>
<organism evidence="2 3">
    <name type="scientific">Leishmania mexicana (strain MHOM/GT/2001/U1103)</name>
    <dbReference type="NCBI Taxonomy" id="929439"/>
    <lineage>
        <taxon>Eukaryota</taxon>
        <taxon>Discoba</taxon>
        <taxon>Euglenozoa</taxon>
        <taxon>Kinetoplastea</taxon>
        <taxon>Metakinetoplastina</taxon>
        <taxon>Trypanosomatida</taxon>
        <taxon>Trypanosomatidae</taxon>
        <taxon>Leishmaniinae</taxon>
        <taxon>Leishmania</taxon>
    </lineage>
</organism>
<dbReference type="RefSeq" id="XP_003872310.1">
    <property type="nucleotide sequence ID" value="XM_003872261.1"/>
</dbReference>
<reference evidence="2 3" key="1">
    <citation type="journal article" date="2011" name="Genome Res.">
        <title>Chromosome and gene copy number variation allow major structural change between species and strains of Leishmania.</title>
        <authorList>
            <person name="Rogers M.B."/>
            <person name="Hilley J.D."/>
            <person name="Dickens N.J."/>
            <person name="Wilkes J."/>
            <person name="Bates P.A."/>
            <person name="Depledge D.P."/>
            <person name="Harris D."/>
            <person name="Her Y."/>
            <person name="Herzyk P."/>
            <person name="Imamura H."/>
            <person name="Otto T.D."/>
            <person name="Sanders M."/>
            <person name="Seeger K."/>
            <person name="Dujardin J.C."/>
            <person name="Berriman M."/>
            <person name="Smith D.F."/>
            <person name="Hertz-Fowler C."/>
            <person name="Mottram J.C."/>
        </authorList>
    </citation>
    <scope>NUCLEOTIDE SEQUENCE [LARGE SCALE GENOMIC DNA]</scope>
    <source>
        <strain evidence="2 3">MHOM/GT/2001/U1103</strain>
    </source>
</reference>
<dbReference type="PhylomeDB" id="E9ALH6"/>
<evidence type="ECO:0000256" key="1">
    <source>
        <dbReference type="SAM" id="MobiDB-lite"/>
    </source>
</evidence>
<feature type="region of interest" description="Disordered" evidence="1">
    <location>
        <begin position="219"/>
        <end position="538"/>
    </location>
</feature>
<feature type="compositionally biased region" description="Low complexity" evidence="1">
    <location>
        <begin position="60"/>
        <end position="82"/>
    </location>
</feature>
<dbReference type="EMBL" id="FR799561">
    <property type="protein sequence ID" value="CBZ23780.1"/>
    <property type="molecule type" value="Genomic_DNA"/>
</dbReference>
<dbReference type="Proteomes" id="UP000007259">
    <property type="component" value="Chromosome 8"/>
</dbReference>
<feature type="region of interest" description="Disordered" evidence="1">
    <location>
        <begin position="1"/>
        <end position="175"/>
    </location>
</feature>
<evidence type="ECO:0000313" key="3">
    <source>
        <dbReference type="Proteomes" id="UP000007259"/>
    </source>
</evidence>
<dbReference type="KEGG" id="lmi:LMXM_08_29_2480"/>
<dbReference type="VEuPathDB" id="TriTrypDB:LmxM.08_29.2480"/>
<gene>
    <name evidence="2" type="ORF">LMXM_08_29_2480</name>
</gene>
<evidence type="ECO:0000313" key="2">
    <source>
        <dbReference type="EMBL" id="CBZ23780.1"/>
    </source>
</evidence>
<feature type="compositionally biased region" description="Polar residues" evidence="1">
    <location>
        <begin position="599"/>
        <end position="610"/>
    </location>
</feature>
<sequence length="851" mass="90363">MQRFSHFLIQDSDSDIAEEAAPRANQPTNVADGSLHGSAVQECASNGTLHSLPRNTENGAPTAKQPAAPQEAPQATPQAAPPLEHTMNRDGSPTSSPHALPPTSPDSHRLNGSAANQASLLPSSHHHASAGAAAGGGPSSQPRDGTDAEAHNSVQSPHADDVPPHADEGVAPPTQKKASACCGLFSICKRGKTCACCRLFSICKRKKIPTAAGGMEVHSAQAPAEEAMPNTEAQNSPARVVEARATEGSSERELSIPVAEGAASPRHSSAPSSKRSCAQPNEEEAGGEEVSLPRPRNGSSADAFAGQSAPDAALPSNEATNGPSQATGADAAEDGGASKYSTLPVPSVSQGPDAVHNEPDDPATAAGASGDAQKPATKGRHVKRVKAVVRRRRSKPAKGSGDSAGSAGSDKASDNSEDEERSAHSAEARVAAASSDPSFKAKRPSLHSHAAVAAPDSFTHTGSGSYKDSGSYSYGYSSSYSASNSRAASRTGSSIGLAQEPVASGAPRRRSVQASSARSLVHSAHVVSSASKRSHKPTSILLQEEELPLSMPAYRRRVLLDLRARERRDAEEAAREWRELTFRPQIHNPYNNCLDASPAVTTDRSHSPFSESHGFPGHSSASVFSEPSPGRYQIRRVSPRLLQSRRAPQQPAPPPFKPVISQYAKNSVKPKLDVFTRLYIPRSPSPPAPGDTYPHKPEISKLACELYTRRRSEGDEATPPRRSVFDRLYRARRSPSSSPTKSPSRSAVLGPSFKPQITERARRQSAMLPKEPFGDRLYRNSRSPRRENHSPFRAREQFRGDYGTEHVTTNDISKDRSSWSSESSIAVRGTATASTNLDRRLSQTQATLEDV</sequence>
<feature type="region of interest" description="Disordered" evidence="1">
    <location>
        <begin position="710"/>
        <end position="851"/>
    </location>
</feature>
<feature type="compositionally biased region" description="Low complexity" evidence="1">
    <location>
        <begin position="326"/>
        <end position="337"/>
    </location>
</feature>
<feature type="compositionally biased region" description="Polar residues" evidence="1">
    <location>
        <begin position="43"/>
        <end position="59"/>
    </location>
</feature>
<feature type="compositionally biased region" description="Low complexity" evidence="1">
    <location>
        <begin position="512"/>
        <end position="531"/>
    </location>
</feature>
<feature type="compositionally biased region" description="Low complexity" evidence="1">
    <location>
        <begin position="262"/>
        <end position="278"/>
    </location>
</feature>
<dbReference type="OMA" id="FRPQIHN"/>
<protein>
    <submittedName>
        <fullName evidence="2">Uncharacterized protein</fullName>
    </submittedName>
</protein>
<dbReference type="GeneID" id="13447227"/>
<feature type="compositionally biased region" description="Basic residues" evidence="1">
    <location>
        <begin position="377"/>
        <end position="396"/>
    </location>
</feature>
<feature type="compositionally biased region" description="Basic and acidic residues" evidence="1">
    <location>
        <begin position="158"/>
        <end position="168"/>
    </location>
</feature>
<accession>E9ALH6</accession>
<feature type="compositionally biased region" description="Polar residues" evidence="1">
    <location>
        <begin position="831"/>
        <end position="851"/>
    </location>
</feature>
<feature type="compositionally biased region" description="Basic and acidic residues" evidence="1">
    <location>
        <begin position="241"/>
        <end position="254"/>
    </location>
</feature>
<feature type="compositionally biased region" description="Basic and acidic residues" evidence="1">
    <location>
        <begin position="772"/>
        <end position="804"/>
    </location>
</feature>
<feature type="region of interest" description="Disordered" evidence="1">
    <location>
        <begin position="597"/>
        <end position="630"/>
    </location>
</feature>